<dbReference type="InterPro" id="IPR028359">
    <property type="entry name" value="UDP_ManNAc/GlcNAc_DH"/>
</dbReference>
<dbReference type="InterPro" id="IPR014026">
    <property type="entry name" value="UDP-Glc/GDP-Man_DH_dimer"/>
</dbReference>
<dbReference type="InterPro" id="IPR001732">
    <property type="entry name" value="UDP-Glc/GDP-Man_DH_N"/>
</dbReference>
<dbReference type="SMART" id="SM00984">
    <property type="entry name" value="UDPG_MGDP_dh_C"/>
    <property type="match status" value="1"/>
</dbReference>
<dbReference type="Gene3D" id="3.40.50.720">
    <property type="entry name" value="NAD(P)-binding Rossmann-like Domain"/>
    <property type="match status" value="2"/>
</dbReference>
<comment type="similarity">
    <text evidence="3">Belongs to the UDP-glucose/GDP-mannose dehydrogenase family.</text>
</comment>
<feature type="domain" description="UDP-glucose/GDP-mannose dehydrogenase C-terminal" evidence="4">
    <location>
        <begin position="328"/>
        <end position="423"/>
    </location>
</feature>
<protein>
    <submittedName>
        <fullName evidence="5">Nucleotide sugar dehydrogenase</fullName>
    </submittedName>
</protein>
<dbReference type="GO" id="GO:0016628">
    <property type="term" value="F:oxidoreductase activity, acting on the CH-CH group of donors, NAD or NADP as acceptor"/>
    <property type="evidence" value="ECO:0007669"/>
    <property type="project" value="InterPro"/>
</dbReference>
<dbReference type="PANTHER" id="PTHR43491">
    <property type="entry name" value="UDP-N-ACETYL-D-MANNOSAMINE DEHYDROGENASE"/>
    <property type="match status" value="1"/>
</dbReference>
<gene>
    <name evidence="5" type="ORF">KSU1_C0003</name>
</gene>
<sequence>MSELLKKIKTKHAKVGIVGLGYVGLPLALEFLRSGYCVTGIDKNRERVESLTRGRSYVIDIKDEDISGFIQKGLFRVTDDAGVLSALDAISICVPTPLTKTKDPDMSYIINVGQEIKKYMHNEQIFILESTTYPGTTEELMQPILEESGLKVGKDFYLAFSPERIDPGNKRYSVKNVPKVVGGVTQQCTELACCLYNQIIDTIIPVSSPKVAEMVKLLENTFRSINIALVNEIAIVAERLGIDVWEVIDAAKTKPFGFMSFYPGPGLGGHCIPIDPLYLSWVAKKNGFELRFIALADQINSAMPEFVVEKIIDVLNNAEKSVKGSNIHILGVAYKKDVDDVRESPALEIMSILKSKGAKISYTDPHIPEVNCHKLSIKSEPLSQEILSKADCSVIVTDHSSFDYGLIVSNSKLIVDTRNALKGVKKKCIVRL</sequence>
<dbReference type="Pfam" id="PF00984">
    <property type="entry name" value="UDPG_MGDP_dh"/>
    <property type="match status" value="1"/>
</dbReference>
<dbReference type="GO" id="GO:0000271">
    <property type="term" value="P:polysaccharide biosynthetic process"/>
    <property type="evidence" value="ECO:0007669"/>
    <property type="project" value="InterPro"/>
</dbReference>
<dbReference type="InterPro" id="IPR014027">
    <property type="entry name" value="UDP-Glc/GDP-Man_DH_C"/>
</dbReference>
<dbReference type="AlphaFoldDB" id="I3IIQ4"/>
<evidence type="ECO:0000256" key="1">
    <source>
        <dbReference type="ARBA" id="ARBA00023002"/>
    </source>
</evidence>
<dbReference type="Pfam" id="PF03721">
    <property type="entry name" value="UDPG_MGDP_dh_N"/>
    <property type="match status" value="1"/>
</dbReference>
<dbReference type="PANTHER" id="PTHR43491:SF1">
    <property type="entry name" value="UDP-N-ACETYL-D-MANNOSAMINE DEHYDROGENASE"/>
    <property type="match status" value="1"/>
</dbReference>
<accession>I3IIQ4</accession>
<dbReference type="PIRSF" id="PIRSF000124">
    <property type="entry name" value="UDPglc_GDPman_dh"/>
    <property type="match status" value="1"/>
</dbReference>
<dbReference type="EMBL" id="BAFH01000003">
    <property type="protein sequence ID" value="GAB61599.1"/>
    <property type="molecule type" value="Genomic_DNA"/>
</dbReference>
<dbReference type="PIRSF" id="PIRSF500136">
    <property type="entry name" value="UDP_ManNAc_DH"/>
    <property type="match status" value="1"/>
</dbReference>
<dbReference type="STRING" id="247490.KSU1_C0003"/>
<keyword evidence="2" id="KW-0520">NAD</keyword>
<evidence type="ECO:0000256" key="2">
    <source>
        <dbReference type="ARBA" id="ARBA00023027"/>
    </source>
</evidence>
<dbReference type="GO" id="GO:0051287">
    <property type="term" value="F:NAD binding"/>
    <property type="evidence" value="ECO:0007669"/>
    <property type="project" value="InterPro"/>
</dbReference>
<keyword evidence="6" id="KW-1185">Reference proteome</keyword>
<proteinExistence type="inferred from homology"/>
<dbReference type="InterPro" id="IPR036291">
    <property type="entry name" value="NAD(P)-bd_dom_sf"/>
</dbReference>
<dbReference type="Pfam" id="PF03720">
    <property type="entry name" value="UDPG_MGDP_dh_C"/>
    <property type="match status" value="1"/>
</dbReference>
<evidence type="ECO:0000256" key="3">
    <source>
        <dbReference type="PIRNR" id="PIRNR000124"/>
    </source>
</evidence>
<dbReference type="InterPro" id="IPR008927">
    <property type="entry name" value="6-PGluconate_DH-like_C_sf"/>
</dbReference>
<evidence type="ECO:0000259" key="4">
    <source>
        <dbReference type="SMART" id="SM00984"/>
    </source>
</evidence>
<dbReference type="SUPFAM" id="SSF52413">
    <property type="entry name" value="UDP-glucose/GDP-mannose dehydrogenase C-terminal domain"/>
    <property type="match status" value="1"/>
</dbReference>
<evidence type="ECO:0000313" key="5">
    <source>
        <dbReference type="EMBL" id="GAB61599.1"/>
    </source>
</evidence>
<dbReference type="InterPro" id="IPR036220">
    <property type="entry name" value="UDP-Glc/GDP-Man_DH_C_sf"/>
</dbReference>
<evidence type="ECO:0000313" key="6">
    <source>
        <dbReference type="Proteomes" id="UP000002985"/>
    </source>
</evidence>
<reference evidence="5 6" key="1">
    <citation type="journal article" date="2012" name="FEBS Lett.">
        <title>Anammox organism KSU-1 expresses a NirK-type copper-containing nitrite reductase instead of a NirS-type with cytochrome cd1.</title>
        <authorList>
            <person name="Hira D."/>
            <person name="Toh H."/>
            <person name="Migita C.T."/>
            <person name="Okubo H."/>
            <person name="Nishiyama T."/>
            <person name="Hattori M."/>
            <person name="Furukawa K."/>
            <person name="Fujii T."/>
        </authorList>
    </citation>
    <scope>NUCLEOTIDE SEQUENCE [LARGE SCALE GENOMIC DNA]</scope>
</reference>
<dbReference type="OrthoDB" id="9803238at2"/>
<name>I3IIQ4_9BACT</name>
<dbReference type="eggNOG" id="COG0677">
    <property type="taxonomic scope" value="Bacteria"/>
</dbReference>
<dbReference type="NCBIfam" id="TIGR03026">
    <property type="entry name" value="NDP-sugDHase"/>
    <property type="match status" value="1"/>
</dbReference>
<comment type="caution">
    <text evidence="5">The sequence shown here is derived from an EMBL/GenBank/DDBJ whole genome shotgun (WGS) entry which is preliminary data.</text>
</comment>
<dbReference type="SUPFAM" id="SSF51735">
    <property type="entry name" value="NAD(P)-binding Rossmann-fold domains"/>
    <property type="match status" value="1"/>
</dbReference>
<dbReference type="InterPro" id="IPR017476">
    <property type="entry name" value="UDP-Glc/GDP-Man"/>
</dbReference>
<dbReference type="Proteomes" id="UP000002985">
    <property type="component" value="Unassembled WGS sequence"/>
</dbReference>
<organism evidence="5 6">
    <name type="scientific">Candidatus Jettenia caeni</name>
    <dbReference type="NCBI Taxonomy" id="247490"/>
    <lineage>
        <taxon>Bacteria</taxon>
        <taxon>Pseudomonadati</taxon>
        <taxon>Planctomycetota</taxon>
        <taxon>Candidatus Brocadiia</taxon>
        <taxon>Candidatus Brocadiales</taxon>
        <taxon>Candidatus Brocadiaceae</taxon>
        <taxon>Candidatus Jettenia</taxon>
    </lineage>
</organism>
<dbReference type="SUPFAM" id="SSF48179">
    <property type="entry name" value="6-phosphogluconate dehydrogenase C-terminal domain-like"/>
    <property type="match status" value="1"/>
</dbReference>
<keyword evidence="1" id="KW-0560">Oxidoreductase</keyword>
<dbReference type="GO" id="GO:0016616">
    <property type="term" value="F:oxidoreductase activity, acting on the CH-OH group of donors, NAD or NADP as acceptor"/>
    <property type="evidence" value="ECO:0007669"/>
    <property type="project" value="InterPro"/>
</dbReference>